<gene>
    <name evidence="1" type="ORF">BDN72DRAFT_900611</name>
</gene>
<proteinExistence type="predicted"/>
<keyword evidence="2" id="KW-1185">Reference proteome</keyword>
<protein>
    <submittedName>
        <fullName evidence="1">Cytochrome P450</fullName>
    </submittedName>
</protein>
<evidence type="ECO:0000313" key="2">
    <source>
        <dbReference type="Proteomes" id="UP000308600"/>
    </source>
</evidence>
<accession>A0ACD3AJJ0</accession>
<dbReference type="Proteomes" id="UP000308600">
    <property type="component" value="Unassembled WGS sequence"/>
</dbReference>
<name>A0ACD3AJJ0_9AGAR</name>
<dbReference type="EMBL" id="ML208433">
    <property type="protein sequence ID" value="TFK65534.1"/>
    <property type="molecule type" value="Genomic_DNA"/>
</dbReference>
<reference evidence="1 2" key="1">
    <citation type="journal article" date="2019" name="Nat. Ecol. Evol.">
        <title>Megaphylogeny resolves global patterns of mushroom evolution.</title>
        <authorList>
            <person name="Varga T."/>
            <person name="Krizsan K."/>
            <person name="Foldi C."/>
            <person name="Dima B."/>
            <person name="Sanchez-Garcia M."/>
            <person name="Sanchez-Ramirez S."/>
            <person name="Szollosi G.J."/>
            <person name="Szarkandi J.G."/>
            <person name="Papp V."/>
            <person name="Albert L."/>
            <person name="Andreopoulos W."/>
            <person name="Angelini C."/>
            <person name="Antonin V."/>
            <person name="Barry K.W."/>
            <person name="Bougher N.L."/>
            <person name="Buchanan P."/>
            <person name="Buyck B."/>
            <person name="Bense V."/>
            <person name="Catcheside P."/>
            <person name="Chovatia M."/>
            <person name="Cooper J."/>
            <person name="Damon W."/>
            <person name="Desjardin D."/>
            <person name="Finy P."/>
            <person name="Geml J."/>
            <person name="Haridas S."/>
            <person name="Hughes K."/>
            <person name="Justo A."/>
            <person name="Karasinski D."/>
            <person name="Kautmanova I."/>
            <person name="Kiss B."/>
            <person name="Kocsube S."/>
            <person name="Kotiranta H."/>
            <person name="LaButti K.M."/>
            <person name="Lechner B.E."/>
            <person name="Liimatainen K."/>
            <person name="Lipzen A."/>
            <person name="Lukacs Z."/>
            <person name="Mihaltcheva S."/>
            <person name="Morgado L.N."/>
            <person name="Niskanen T."/>
            <person name="Noordeloos M.E."/>
            <person name="Ohm R.A."/>
            <person name="Ortiz-Santana B."/>
            <person name="Ovrebo C."/>
            <person name="Racz N."/>
            <person name="Riley R."/>
            <person name="Savchenko A."/>
            <person name="Shiryaev A."/>
            <person name="Soop K."/>
            <person name="Spirin V."/>
            <person name="Szebenyi C."/>
            <person name="Tomsovsky M."/>
            <person name="Tulloss R.E."/>
            <person name="Uehling J."/>
            <person name="Grigoriev I.V."/>
            <person name="Vagvolgyi C."/>
            <person name="Papp T."/>
            <person name="Martin F.M."/>
            <person name="Miettinen O."/>
            <person name="Hibbett D.S."/>
            <person name="Nagy L.G."/>
        </authorList>
    </citation>
    <scope>NUCLEOTIDE SEQUENCE [LARGE SCALE GENOMIC DNA]</scope>
    <source>
        <strain evidence="1 2">NL-1719</strain>
    </source>
</reference>
<organism evidence="1 2">
    <name type="scientific">Pluteus cervinus</name>
    <dbReference type="NCBI Taxonomy" id="181527"/>
    <lineage>
        <taxon>Eukaryota</taxon>
        <taxon>Fungi</taxon>
        <taxon>Dikarya</taxon>
        <taxon>Basidiomycota</taxon>
        <taxon>Agaricomycotina</taxon>
        <taxon>Agaricomycetes</taxon>
        <taxon>Agaricomycetidae</taxon>
        <taxon>Agaricales</taxon>
        <taxon>Pluteineae</taxon>
        <taxon>Pluteaceae</taxon>
        <taxon>Pluteus</taxon>
    </lineage>
</organism>
<sequence length="499" mass="56838">MSSFLSWALGLGFFLLYAFRRFAFRRRLPLPPGPKPLPVIGNVLDLPTSRDWLTFTEWGRKYNSPLIYADALGQGILIVNSPDDAVGLLEERAQSTSDRPYFPLFFLMGLETNTANLSYGTLWRKHRKVLHQSMKKDAVERHQPILVNQASQLLRNIAKDPSSFMRYCKIYSGSLVLDIYYGYDRSSDKDPFFLRAEDAVVQISRAILPGAFAVNAFPLLRYVPRWFPGAGFQDWAANAKRLIVEARNFPFDLAKANPTKDDGTSTLVGQWLQERVLEPEDEPVLRDVAGSAFIAGIDTTYSSLVTLFLALTLYPDVQRKAREEILRVVGTNRLPNLQDRPSLPYLDAIFREILRWRPPVPLGIPHKVSRDEVYNGHFIPAGTIILTNYWAMTRDESLHPDPEEFRPERFLNSDGTLKPGTDRPYAFGFGRRVCPGRLLAADSIWIPLAQVITMFNITKAKDEYGNDIQPSLELTDEGATCPDPFQCNIVLRREYDDWR</sequence>
<evidence type="ECO:0000313" key="1">
    <source>
        <dbReference type="EMBL" id="TFK65534.1"/>
    </source>
</evidence>